<feature type="transmembrane region" description="Helical" evidence="1">
    <location>
        <begin position="56"/>
        <end position="82"/>
    </location>
</feature>
<gene>
    <name evidence="2" type="ORF">MWN34_15510</name>
</gene>
<accession>A0ABT0DEE5</accession>
<dbReference type="Pfam" id="PF10011">
    <property type="entry name" value="DUF2254"/>
    <property type="match status" value="1"/>
</dbReference>
<dbReference type="RefSeq" id="WP_247030213.1">
    <property type="nucleotide sequence ID" value="NZ_JALKCH010000010.1"/>
</dbReference>
<proteinExistence type="predicted"/>
<sequence length="425" mass="45718">MSKWQWILRQFGRRLWVRASLIGALGVAAAILAAIAERVLPWHIRYDIGADAVDSILTVIASSMLAVTTFSLSVVTSAYGSAASNVTPRATRLLVQDRVTQNVLSTFIGAFLFGIVGLVVLKTGAYGPQGRVVLFIVTVGVIVLVVGTLMRWIDHLTYFGSVAETTERVEQAARAAIETRLELPHLGGRLLAADAPVLPEVVEARQTGYVQHVDIAALAALAEERGGEAQLAVLPGSFVHPGTTLVRFRPAESAEEDEDALPDAARGAFTIDHERSFDQDPRFGIAVLSEIAMRALSPAVNDPGTAIDVIGRQARLLGRWADGHIAAATVEPRHPQVMVPELSAEDLFDDAFRPIARDGAALMEVQLRLQKALRALGSMGDAAFQAAARHQADLALQRVGQAMTLDEDKQRVRAAAGFHEDVAQR</sequence>
<keyword evidence="3" id="KW-1185">Reference proteome</keyword>
<protein>
    <submittedName>
        <fullName evidence="2">DUF2254 domain-containing protein</fullName>
    </submittedName>
</protein>
<keyword evidence="1" id="KW-1133">Transmembrane helix</keyword>
<keyword evidence="1" id="KW-0472">Membrane</keyword>
<evidence type="ECO:0000313" key="2">
    <source>
        <dbReference type="EMBL" id="MCK0198320.1"/>
    </source>
</evidence>
<feature type="transmembrane region" description="Helical" evidence="1">
    <location>
        <begin position="133"/>
        <end position="153"/>
    </location>
</feature>
<dbReference type="Proteomes" id="UP001203284">
    <property type="component" value="Unassembled WGS sequence"/>
</dbReference>
<reference evidence="2 3" key="1">
    <citation type="submission" date="2022-04" db="EMBL/GenBank/DDBJ databases">
        <authorList>
            <person name="Grouzdev D.S."/>
            <person name="Pantiukh K.S."/>
            <person name="Krutkina M.S."/>
        </authorList>
    </citation>
    <scope>NUCLEOTIDE SEQUENCE [LARGE SCALE GENOMIC DNA]</scope>
    <source>
        <strain evidence="2 3">6x-1</strain>
    </source>
</reference>
<dbReference type="EMBL" id="JALKCH010000010">
    <property type="protein sequence ID" value="MCK0198320.1"/>
    <property type="molecule type" value="Genomic_DNA"/>
</dbReference>
<comment type="caution">
    <text evidence="2">The sequence shown here is derived from an EMBL/GenBank/DDBJ whole genome shotgun (WGS) entry which is preliminary data.</text>
</comment>
<feature type="transmembrane region" description="Helical" evidence="1">
    <location>
        <begin position="15"/>
        <end position="36"/>
    </location>
</feature>
<name>A0ABT0DEE5_9HYPH</name>
<evidence type="ECO:0000313" key="3">
    <source>
        <dbReference type="Proteomes" id="UP001203284"/>
    </source>
</evidence>
<organism evidence="2 3">
    <name type="scientific">Ancylobacter crimeensis</name>
    <dbReference type="NCBI Taxonomy" id="2579147"/>
    <lineage>
        <taxon>Bacteria</taxon>
        <taxon>Pseudomonadati</taxon>
        <taxon>Pseudomonadota</taxon>
        <taxon>Alphaproteobacteria</taxon>
        <taxon>Hyphomicrobiales</taxon>
        <taxon>Xanthobacteraceae</taxon>
        <taxon>Ancylobacter</taxon>
    </lineage>
</organism>
<feature type="transmembrane region" description="Helical" evidence="1">
    <location>
        <begin position="103"/>
        <end position="121"/>
    </location>
</feature>
<keyword evidence="1" id="KW-0812">Transmembrane</keyword>
<dbReference type="InterPro" id="IPR018723">
    <property type="entry name" value="DUF2254_membrane"/>
</dbReference>
<evidence type="ECO:0000256" key="1">
    <source>
        <dbReference type="SAM" id="Phobius"/>
    </source>
</evidence>